<dbReference type="eggNOG" id="COG4942">
    <property type="taxonomic scope" value="Bacteria"/>
</dbReference>
<organism evidence="4 5">
    <name type="scientific">Maricaulis maris (strain MCS10)</name>
    <name type="common">Caulobacter maris</name>
    <dbReference type="NCBI Taxonomy" id="394221"/>
    <lineage>
        <taxon>Bacteria</taxon>
        <taxon>Pseudomonadati</taxon>
        <taxon>Pseudomonadota</taxon>
        <taxon>Alphaproteobacteria</taxon>
        <taxon>Maricaulales</taxon>
        <taxon>Maricaulaceae</taxon>
        <taxon>Maricaulis</taxon>
    </lineage>
</organism>
<dbReference type="PANTHER" id="PTHR21666:SF263">
    <property type="entry name" value="MUREIN HYDROLASE ACTIVATOR NLPD"/>
    <property type="match status" value="1"/>
</dbReference>
<dbReference type="KEGG" id="mmr:Mmar10_1901"/>
<evidence type="ECO:0000313" key="5">
    <source>
        <dbReference type="Proteomes" id="UP000001964"/>
    </source>
</evidence>
<sequence length="323" mass="34074">MAAEILSEVEPEMRVTSLICLVAVVSASLAACATNPREPARVDYRSFGNGSNTSSSSSSSRSPQRGTMNCGSGYTVRTNDTLSEIAERCGVGMSDLASTNGLNAPYTLRVGQTISMPRPPVHVVQRGENLYRIGLRYGVPFQQLANHNGIGAPFEIEVGQQIRLPNGARVASTSSGGSSRAPTTSSNRDRYTPPPAEAGAPSFDWPVRGSVLASFGRRPNGERNDGINIEAAAGADVRASAPGQVVYAGSELAGYGQLVLVRHSGGFVTAYAHNSRLLVREGDQVSRGQVIAQAGATGTVDRPQVHFEIRSGVNPVDPMSYLR</sequence>
<dbReference type="CDD" id="cd12797">
    <property type="entry name" value="M23_peptidase"/>
    <property type="match status" value="1"/>
</dbReference>
<keyword evidence="5" id="KW-1185">Reference proteome</keyword>
<protein>
    <submittedName>
        <fullName evidence="4">Peptidase M23B</fullName>
    </submittedName>
</protein>
<evidence type="ECO:0000256" key="1">
    <source>
        <dbReference type="ARBA" id="ARBA00038420"/>
    </source>
</evidence>
<reference evidence="4 5" key="1">
    <citation type="submission" date="2006-08" db="EMBL/GenBank/DDBJ databases">
        <title>Complete sequence of Maricaulis maris MCS10.</title>
        <authorList>
            <consortium name="US DOE Joint Genome Institute"/>
            <person name="Copeland A."/>
            <person name="Lucas S."/>
            <person name="Lapidus A."/>
            <person name="Barry K."/>
            <person name="Detter J.C."/>
            <person name="Glavina del Rio T."/>
            <person name="Hammon N."/>
            <person name="Israni S."/>
            <person name="Dalin E."/>
            <person name="Tice H."/>
            <person name="Pitluck S."/>
            <person name="Saunders E."/>
            <person name="Brettin T."/>
            <person name="Bruce D."/>
            <person name="Han C."/>
            <person name="Tapia R."/>
            <person name="Gilna P."/>
            <person name="Schmutz J."/>
            <person name="Larimer F."/>
            <person name="Land M."/>
            <person name="Hauser L."/>
            <person name="Kyrpides N."/>
            <person name="Mikhailova N."/>
            <person name="Viollier P."/>
            <person name="Stephens C."/>
            <person name="Richardson P."/>
        </authorList>
    </citation>
    <scope>NUCLEOTIDE SEQUENCE [LARGE SCALE GENOMIC DNA]</scope>
    <source>
        <strain evidence="4 5">MCS10</strain>
    </source>
</reference>
<dbReference type="CDD" id="cd00118">
    <property type="entry name" value="LysM"/>
    <property type="match status" value="2"/>
</dbReference>
<dbReference type="OrthoDB" id="9795421at2"/>
<evidence type="ECO:0000259" key="3">
    <source>
        <dbReference type="PROSITE" id="PS51782"/>
    </source>
</evidence>
<dbReference type="InterPro" id="IPR016047">
    <property type="entry name" value="M23ase_b-sheet_dom"/>
</dbReference>
<dbReference type="PROSITE" id="PS51782">
    <property type="entry name" value="LYSM"/>
    <property type="match status" value="2"/>
</dbReference>
<feature type="compositionally biased region" description="Low complexity" evidence="2">
    <location>
        <begin position="45"/>
        <end position="62"/>
    </location>
</feature>
<dbReference type="AlphaFoldDB" id="Q0ANE4"/>
<proteinExistence type="inferred from homology"/>
<comment type="similarity">
    <text evidence="1">Belongs to the E.coli NlpD/Haemophilus LppB family.</text>
</comment>
<dbReference type="SUPFAM" id="SSF54106">
    <property type="entry name" value="LysM domain"/>
    <property type="match status" value="1"/>
</dbReference>
<feature type="domain" description="LysM" evidence="3">
    <location>
        <begin position="120"/>
        <end position="164"/>
    </location>
</feature>
<name>Q0ANE4_MARMM</name>
<dbReference type="SMART" id="SM00257">
    <property type="entry name" value="LysM"/>
    <property type="match status" value="2"/>
</dbReference>
<dbReference type="GO" id="GO:0004222">
    <property type="term" value="F:metalloendopeptidase activity"/>
    <property type="evidence" value="ECO:0007669"/>
    <property type="project" value="TreeGrafter"/>
</dbReference>
<dbReference type="SUPFAM" id="SSF51261">
    <property type="entry name" value="Duplicated hybrid motif"/>
    <property type="match status" value="1"/>
</dbReference>
<dbReference type="EMBL" id="CP000449">
    <property type="protein sequence ID" value="ABI66193.1"/>
    <property type="molecule type" value="Genomic_DNA"/>
</dbReference>
<dbReference type="STRING" id="394221.Mmar10_1901"/>
<dbReference type="Gene3D" id="3.10.350.10">
    <property type="entry name" value="LysM domain"/>
    <property type="match status" value="2"/>
</dbReference>
<feature type="region of interest" description="Disordered" evidence="2">
    <location>
        <begin position="41"/>
        <end position="73"/>
    </location>
</feature>
<dbReference type="Gene3D" id="2.70.70.10">
    <property type="entry name" value="Glucose Permease (Domain IIA)"/>
    <property type="match status" value="1"/>
</dbReference>
<feature type="compositionally biased region" description="Polar residues" evidence="2">
    <location>
        <begin position="63"/>
        <end position="73"/>
    </location>
</feature>
<dbReference type="InterPro" id="IPR018392">
    <property type="entry name" value="LysM"/>
</dbReference>
<dbReference type="eggNOG" id="COG1388">
    <property type="taxonomic scope" value="Bacteria"/>
</dbReference>
<feature type="region of interest" description="Disordered" evidence="2">
    <location>
        <begin position="168"/>
        <end position="203"/>
    </location>
</feature>
<dbReference type="InterPro" id="IPR011055">
    <property type="entry name" value="Dup_hybrid_motif"/>
</dbReference>
<dbReference type="InterPro" id="IPR050570">
    <property type="entry name" value="Cell_wall_metabolism_enzyme"/>
</dbReference>
<dbReference type="Proteomes" id="UP000001964">
    <property type="component" value="Chromosome"/>
</dbReference>
<dbReference type="InterPro" id="IPR036779">
    <property type="entry name" value="LysM_dom_sf"/>
</dbReference>
<gene>
    <name evidence="4" type="ordered locus">Mmar10_1901</name>
</gene>
<dbReference type="Pfam" id="PF01476">
    <property type="entry name" value="LysM"/>
    <property type="match status" value="2"/>
</dbReference>
<evidence type="ECO:0000313" key="4">
    <source>
        <dbReference type="EMBL" id="ABI66193.1"/>
    </source>
</evidence>
<feature type="compositionally biased region" description="Polar residues" evidence="2">
    <location>
        <begin position="171"/>
        <end position="186"/>
    </location>
</feature>
<evidence type="ECO:0000256" key="2">
    <source>
        <dbReference type="SAM" id="MobiDB-lite"/>
    </source>
</evidence>
<dbReference type="PANTHER" id="PTHR21666">
    <property type="entry name" value="PEPTIDASE-RELATED"/>
    <property type="match status" value="1"/>
</dbReference>
<dbReference type="Pfam" id="PF01551">
    <property type="entry name" value="Peptidase_M23"/>
    <property type="match status" value="1"/>
</dbReference>
<dbReference type="HOGENOM" id="CLU_029425_0_0_5"/>
<accession>Q0ANE4</accession>
<feature type="domain" description="LysM" evidence="3">
    <location>
        <begin position="72"/>
        <end position="116"/>
    </location>
</feature>